<keyword evidence="2" id="KW-1185">Reference proteome</keyword>
<evidence type="ECO:0000313" key="2">
    <source>
        <dbReference type="Proteomes" id="UP000238274"/>
    </source>
</evidence>
<reference evidence="1 2" key="1">
    <citation type="submission" date="2017-12" db="EMBL/GenBank/DDBJ databases">
        <title>Gene loss provides genomic basis for host adaptation in cereal stripe rust fungi.</title>
        <authorList>
            <person name="Xia C."/>
        </authorList>
    </citation>
    <scope>NUCLEOTIDE SEQUENCE [LARGE SCALE GENOMIC DNA]</scope>
    <source>
        <strain evidence="1 2">93TX-2</strain>
    </source>
</reference>
<proteinExistence type="predicted"/>
<dbReference type="EMBL" id="PKSM01000026">
    <property type="protein sequence ID" value="POW20990.1"/>
    <property type="molecule type" value="Genomic_DNA"/>
</dbReference>
<reference evidence="2" key="2">
    <citation type="journal article" date="2018" name="BMC Genomics">
        <title>Genomic insights into host adaptation between the wheat stripe rust pathogen (Puccinia striiformis f. sp. tritici) and the barley stripe rust pathogen (Puccinia striiformis f. sp. hordei).</title>
        <authorList>
            <person name="Xia C."/>
            <person name="Wang M."/>
            <person name="Yin C."/>
            <person name="Cornejo O.E."/>
            <person name="Hulbert S.H."/>
            <person name="Chen X."/>
        </authorList>
    </citation>
    <scope>NUCLEOTIDE SEQUENCE [LARGE SCALE GENOMIC DNA]</scope>
    <source>
        <strain evidence="2">93TX-2</strain>
    </source>
</reference>
<organism evidence="1 2">
    <name type="scientific">Puccinia striiformis</name>
    <dbReference type="NCBI Taxonomy" id="27350"/>
    <lineage>
        <taxon>Eukaryota</taxon>
        <taxon>Fungi</taxon>
        <taxon>Dikarya</taxon>
        <taxon>Basidiomycota</taxon>
        <taxon>Pucciniomycotina</taxon>
        <taxon>Pucciniomycetes</taxon>
        <taxon>Pucciniales</taxon>
        <taxon>Pucciniaceae</taxon>
        <taxon>Puccinia</taxon>
    </lineage>
</organism>
<feature type="non-terminal residue" evidence="1">
    <location>
        <position position="57"/>
    </location>
</feature>
<name>A0A2S4WGR7_9BASI</name>
<protein>
    <submittedName>
        <fullName evidence="1">Uncharacterized protein</fullName>
    </submittedName>
</protein>
<dbReference type="AlphaFoldDB" id="A0A2S4WGR7"/>
<accession>A0A2S4WGR7</accession>
<comment type="caution">
    <text evidence="1">The sequence shown here is derived from an EMBL/GenBank/DDBJ whole genome shotgun (WGS) entry which is preliminary data.</text>
</comment>
<gene>
    <name evidence="1" type="ORF">PSHT_02901</name>
</gene>
<evidence type="ECO:0000313" key="1">
    <source>
        <dbReference type="EMBL" id="POW20990.1"/>
    </source>
</evidence>
<dbReference type="VEuPathDB" id="FungiDB:PSHT_02901"/>
<dbReference type="Proteomes" id="UP000238274">
    <property type="component" value="Unassembled WGS sequence"/>
</dbReference>
<sequence length="57" mass="6430">MIPQPPSSSSHAELQLICCSCSVVDQHSIHFCKVVCVSQWEWQAKPNAWLLHQINQG</sequence>
<reference evidence="2" key="3">
    <citation type="journal article" date="2018" name="Mol. Plant Microbe Interact.">
        <title>Genome sequence resources for the wheat stripe rust pathogen (Puccinia striiformis f. sp. tritici) and the barley stripe rust pathogen (Puccinia striiformis f. sp. hordei).</title>
        <authorList>
            <person name="Xia C."/>
            <person name="Wang M."/>
            <person name="Yin C."/>
            <person name="Cornejo O.E."/>
            <person name="Hulbert S.H."/>
            <person name="Chen X."/>
        </authorList>
    </citation>
    <scope>NUCLEOTIDE SEQUENCE [LARGE SCALE GENOMIC DNA]</scope>
    <source>
        <strain evidence="2">93TX-2</strain>
    </source>
</reference>